<evidence type="ECO:0000256" key="4">
    <source>
        <dbReference type="ARBA" id="ARBA00022454"/>
    </source>
</evidence>
<keyword evidence="9" id="KW-1185">Reference proteome</keyword>
<evidence type="ECO:0000313" key="8">
    <source>
        <dbReference type="EMBL" id="CAG9110661.1"/>
    </source>
</evidence>
<evidence type="ECO:0000256" key="6">
    <source>
        <dbReference type="SAM" id="MobiDB-lite"/>
    </source>
</evidence>
<dbReference type="Proteomes" id="UP000653454">
    <property type="component" value="Unassembled WGS sequence"/>
</dbReference>
<keyword evidence="4" id="KW-0158">Chromosome</keyword>
<proteinExistence type="inferred from homology"/>
<dbReference type="GO" id="GO:0032039">
    <property type="term" value="C:integrator complex"/>
    <property type="evidence" value="ECO:0007669"/>
    <property type="project" value="TreeGrafter"/>
</dbReference>
<organism evidence="8 9">
    <name type="scientific">Plutella xylostella</name>
    <name type="common">Diamondback moth</name>
    <name type="synonym">Plutella maculipennis</name>
    <dbReference type="NCBI Taxonomy" id="51655"/>
    <lineage>
        <taxon>Eukaryota</taxon>
        <taxon>Metazoa</taxon>
        <taxon>Ecdysozoa</taxon>
        <taxon>Arthropoda</taxon>
        <taxon>Hexapoda</taxon>
        <taxon>Insecta</taxon>
        <taxon>Pterygota</taxon>
        <taxon>Neoptera</taxon>
        <taxon>Endopterygota</taxon>
        <taxon>Lepidoptera</taxon>
        <taxon>Glossata</taxon>
        <taxon>Ditrysia</taxon>
        <taxon>Yponomeutoidea</taxon>
        <taxon>Plutellidae</taxon>
        <taxon>Plutella</taxon>
    </lineage>
</organism>
<evidence type="ECO:0000313" key="9">
    <source>
        <dbReference type="Proteomes" id="UP000653454"/>
    </source>
</evidence>
<dbReference type="GO" id="GO:0034472">
    <property type="term" value="P:snRNA 3'-end processing"/>
    <property type="evidence" value="ECO:0007669"/>
    <property type="project" value="InterPro"/>
</dbReference>
<protein>
    <submittedName>
        <fullName evidence="8">(diamondback moth) hypothetical protein</fullName>
    </submittedName>
</protein>
<evidence type="ECO:0000256" key="5">
    <source>
        <dbReference type="ARBA" id="ARBA00023242"/>
    </source>
</evidence>
<dbReference type="InterPro" id="IPR038751">
    <property type="entry name" value="INTS8"/>
</dbReference>
<reference evidence="8" key="1">
    <citation type="submission" date="2020-11" db="EMBL/GenBank/DDBJ databases">
        <authorList>
            <person name="Whiteford S."/>
        </authorList>
    </citation>
    <scope>NUCLEOTIDE SEQUENCE</scope>
</reference>
<evidence type="ECO:0000256" key="3">
    <source>
        <dbReference type="ARBA" id="ARBA00007147"/>
    </source>
</evidence>
<feature type="compositionally biased region" description="Low complexity" evidence="6">
    <location>
        <begin position="72"/>
        <end position="83"/>
    </location>
</feature>
<dbReference type="GO" id="GO:0005694">
    <property type="term" value="C:chromosome"/>
    <property type="evidence" value="ECO:0007669"/>
    <property type="project" value="UniProtKB-SubCell"/>
</dbReference>
<name>A0A8S4E5R6_PLUXY</name>
<comment type="caution">
    <text evidence="8">The sequence shown here is derived from an EMBL/GenBank/DDBJ whole genome shotgun (WGS) entry which is preliminary data.</text>
</comment>
<dbReference type="PANTHER" id="PTHR13350">
    <property type="entry name" value="INTEGRATOR COMPLEX SUBUNIT 8"/>
    <property type="match status" value="1"/>
</dbReference>
<dbReference type="AlphaFoldDB" id="A0A8S4E5R6"/>
<evidence type="ECO:0000256" key="2">
    <source>
        <dbReference type="ARBA" id="ARBA00004286"/>
    </source>
</evidence>
<feature type="domain" description="INTS8 TPR repeats" evidence="7">
    <location>
        <begin position="559"/>
        <end position="1058"/>
    </location>
</feature>
<dbReference type="InterPro" id="IPR057980">
    <property type="entry name" value="TPR_INTS8"/>
</dbReference>
<comment type="similarity">
    <text evidence="3">Belongs to the Integrator subunit 8 family.</text>
</comment>
<accession>A0A8S4E5R6</accession>
<comment type="subcellular location">
    <subcellularLocation>
        <location evidence="2">Chromosome</location>
    </subcellularLocation>
    <subcellularLocation>
        <location evidence="1">Nucleus</location>
    </subcellularLocation>
</comment>
<dbReference type="PANTHER" id="PTHR13350:SF1">
    <property type="entry name" value="INTEGRATOR COMPLEX SUBUNIT 8"/>
    <property type="match status" value="1"/>
</dbReference>
<evidence type="ECO:0000256" key="1">
    <source>
        <dbReference type="ARBA" id="ARBA00004123"/>
    </source>
</evidence>
<dbReference type="EMBL" id="CAJHNJ030000012">
    <property type="protein sequence ID" value="CAG9110661.1"/>
    <property type="molecule type" value="Genomic_DNA"/>
</dbReference>
<gene>
    <name evidence="8" type="ORF">PLXY2_LOCUS4535</name>
</gene>
<feature type="region of interest" description="Disordered" evidence="6">
    <location>
        <begin position="57"/>
        <end position="83"/>
    </location>
</feature>
<sequence length="1060" mass="115181">MDVDLLRPGTVPLSPDTILWFEFLLDPNLLKNHLCKPSPEPTGCELIIEFLSVDNKNGGSKPTSERVVDLDVPSSPQSASTSPPAVQFTRKQLALKILALKVAAHLRWNLDILESKLPPIIQQQLMQDLVYMATNGAFSVPPQDISLELLHKAEVQFALTMYHRWIIRFPVKAALYAKATKLPFIHLPGMIPDTGYSPLNPSFEKILRCCEATRVQSIRYLDDVLAYYEPTSTAGRRESKKIKIPVMEAFLTLTEDTGDLNHNWDAGDIEVSQYEFTMQIHFDLCCNYFFYAQHDLAKKHILGCRENSNLLDREIAFYGYGSHKTMPWGDFYFASVAKDDILGYIRALNLGLEVLNEEPSLLQKLQESVANHYTGIISVLQADNLAREIPLVQRQMVELDIQGSASGGAVAAARDLLPRVAALNAVRYALDGGLPSTQPDFVNKFKIVGIKFFDILFWALAPVLMSELGEKEWENLRMFFLHLATSQCQIPIDRIDEYMKKHVGDSSKTIRRKLISDSELNIIVNDIANSDDESVEIPRLLLGDDWDAPGLDCKAVPELEMGRLKKRLIEASTADDVRMCLVKLAMMAPASPLWKLSPSWKPAGALGAALGALPRGFLQDFGYVVSGAARARAEAGCARVALSLLSVLEGEARGQLGGGGGQLGGGGALARLLGWELLLLQVLVVLAEWPHHRLNLAALAAKCKACIAAASSGDQLVPRPQVLNNSRSMLDPASERVRVGGRGRGHGVAGGGAGVAGDAAAALCAACLELQRGKAARKLPRALWDLALSVYSNAPGPTKRSAGGAAHSRDAAAAAEARHAFHGFLATLREPLAITVMLSVLARIYNVITDDPATELVIEYLALWPGGVSALSSHNARLVLDAAADVLERSLRLYPYNTSWLRLYGDVEAAAGRPAAALRRYLCSLAAGSWHFAKRAPDEGATARRAARCCVAVGAPTAAAALCQLPDEPDYTPAFKCLAEKTGNASDAMDAYYGTIWDGTLLEVAVAFHARRGEGGRRARAVKAAGALELNANNSEDIQREAAATRRARLLRALTNQYVA</sequence>
<dbReference type="Pfam" id="PF25756">
    <property type="entry name" value="TPR_INTS8"/>
    <property type="match status" value="1"/>
</dbReference>
<keyword evidence="5" id="KW-0539">Nucleus</keyword>
<evidence type="ECO:0000259" key="7">
    <source>
        <dbReference type="Pfam" id="PF25756"/>
    </source>
</evidence>